<dbReference type="Proteomes" id="UP000186868">
    <property type="component" value="Unassembled WGS sequence"/>
</dbReference>
<sequence length="387" mass="42862">MKKLLFKSFFSIILIFVLSACGMLPRVSAQQRMFLDLSLEFLGEYQLPKQTFQDTPIGGLSAITYDRQTNRFYAISDDRSQLAPARFYTLNLHLNRSETGKVNIDKIEIEGVTFLKNERGETYPPGTIDLEGIALSPRGTLFISSEGAIGQNIQPFIGEFDLKTGKLQQNLRIPQRFLFADSKASETEPRGIQDNLGFEALTLGQNSVMKDDPFRLFTATESALLQDSPPKTPEENARIRLLHYVINPIGEPVLVSENLYLLDGASNDTLANGLCELTALEREGYLLALERTLGLSGFGAKIYQVVNSNGTDTSRLLSFQGNLAKVVPLQKKLLLDLGELGIDLDNLEGMTLGPKLPDGSQTLVVVSDDNFKNEQVTQFLLFRLTGA</sequence>
<dbReference type="PROSITE" id="PS51257">
    <property type="entry name" value="PROKAR_LIPOPROTEIN"/>
    <property type="match status" value="1"/>
</dbReference>
<proteinExistence type="predicted"/>
<dbReference type="InterPro" id="IPR027372">
    <property type="entry name" value="Phytase-like_dom"/>
</dbReference>
<dbReference type="EMBL" id="MRCB01000017">
    <property type="protein sequence ID" value="OKH21856.1"/>
    <property type="molecule type" value="Genomic_DNA"/>
</dbReference>
<dbReference type="AlphaFoldDB" id="A0A1U7HE49"/>
<dbReference type="GO" id="GO:0004527">
    <property type="term" value="F:exonuclease activity"/>
    <property type="evidence" value="ECO:0007669"/>
    <property type="project" value="UniProtKB-KW"/>
</dbReference>
<evidence type="ECO:0000313" key="3">
    <source>
        <dbReference type="Proteomes" id="UP000186868"/>
    </source>
</evidence>
<name>A0A1U7HE49_9CYAN</name>
<accession>A0A1U7HE49</accession>
<keyword evidence="2" id="KW-0540">Nuclease</keyword>
<dbReference type="RefSeq" id="WP_073600244.1">
    <property type="nucleotide sequence ID" value="NZ_MRCB01000017.1"/>
</dbReference>
<keyword evidence="2" id="KW-0269">Exonuclease</keyword>
<dbReference type="Pfam" id="PF13449">
    <property type="entry name" value="Phytase-like"/>
    <property type="match status" value="1"/>
</dbReference>
<keyword evidence="2" id="KW-0378">Hydrolase</keyword>
<dbReference type="OrthoDB" id="292013at2"/>
<reference evidence="2 3" key="1">
    <citation type="submission" date="2016-11" db="EMBL/GenBank/DDBJ databases">
        <title>Draft Genome Sequences of Nine Cyanobacterial Strains from Diverse Habitats.</title>
        <authorList>
            <person name="Zhu T."/>
            <person name="Hou S."/>
            <person name="Lu X."/>
            <person name="Hess W.R."/>
        </authorList>
    </citation>
    <scope>NUCLEOTIDE SEQUENCE [LARGE SCALE GENOMIC DNA]</scope>
    <source>
        <strain evidence="2 3">NIES-593</strain>
    </source>
</reference>
<dbReference type="PANTHER" id="PTHR37957:SF1">
    <property type="entry name" value="PHYTASE-LIKE DOMAIN-CONTAINING PROTEIN"/>
    <property type="match status" value="1"/>
</dbReference>
<keyword evidence="3" id="KW-1185">Reference proteome</keyword>
<dbReference type="STRING" id="1921803.NIES593_14385"/>
<feature type="domain" description="Phytase-like" evidence="1">
    <location>
        <begin position="55"/>
        <end position="371"/>
    </location>
</feature>
<gene>
    <name evidence="2" type="ORF">NIES593_14385</name>
</gene>
<keyword evidence="2" id="KW-0255">Endonuclease</keyword>
<protein>
    <submittedName>
        <fullName evidence="2">Endonuclease/exonuclease/phosphatase</fullName>
    </submittedName>
</protein>
<dbReference type="GO" id="GO:0004519">
    <property type="term" value="F:endonuclease activity"/>
    <property type="evidence" value="ECO:0007669"/>
    <property type="project" value="UniProtKB-KW"/>
</dbReference>
<evidence type="ECO:0000313" key="2">
    <source>
        <dbReference type="EMBL" id="OKH21856.1"/>
    </source>
</evidence>
<comment type="caution">
    <text evidence="2">The sequence shown here is derived from an EMBL/GenBank/DDBJ whole genome shotgun (WGS) entry which is preliminary data.</text>
</comment>
<dbReference type="PANTHER" id="PTHR37957">
    <property type="entry name" value="BLR7070 PROTEIN"/>
    <property type="match status" value="1"/>
</dbReference>
<organism evidence="2 3">
    <name type="scientific">Hydrococcus rivularis NIES-593</name>
    <dbReference type="NCBI Taxonomy" id="1921803"/>
    <lineage>
        <taxon>Bacteria</taxon>
        <taxon>Bacillati</taxon>
        <taxon>Cyanobacteriota</taxon>
        <taxon>Cyanophyceae</taxon>
        <taxon>Pleurocapsales</taxon>
        <taxon>Hydrococcaceae</taxon>
        <taxon>Hydrococcus</taxon>
    </lineage>
</organism>
<evidence type="ECO:0000259" key="1">
    <source>
        <dbReference type="Pfam" id="PF13449"/>
    </source>
</evidence>